<proteinExistence type="predicted"/>
<protein>
    <submittedName>
        <fullName evidence="1">Uncharacterized protein</fullName>
    </submittedName>
</protein>
<gene>
    <name evidence="1" type="ORF">C4B59_08620</name>
</gene>
<accession>A0AC61L289</accession>
<reference evidence="1" key="1">
    <citation type="submission" date="2018-01" db="EMBL/GenBank/DDBJ databases">
        <authorList>
            <person name="Krukenberg V."/>
        </authorList>
    </citation>
    <scope>NUCLEOTIDE SEQUENCE</scope>
    <source>
        <strain evidence="1">E20ANME2</strain>
    </source>
</reference>
<dbReference type="EMBL" id="PQXF01000014">
    <property type="protein sequence ID" value="PXF60578.1"/>
    <property type="molecule type" value="Genomic_DNA"/>
</dbReference>
<organism evidence="1 2">
    <name type="scientific">Candidatus Methanogaster sp</name>
    <dbReference type="NCBI Taxonomy" id="3386292"/>
    <lineage>
        <taxon>Archaea</taxon>
        <taxon>Methanobacteriati</taxon>
        <taxon>Methanobacteriota</taxon>
        <taxon>Stenosarchaea group</taxon>
        <taxon>Methanomicrobia</taxon>
        <taxon>Methanosarcinales</taxon>
        <taxon>ANME-2 cluster</taxon>
        <taxon>Candidatus Methanogasteraceae</taxon>
        <taxon>Candidatus Methanogaster</taxon>
    </lineage>
</organism>
<dbReference type="Proteomes" id="UP000248329">
    <property type="component" value="Unassembled WGS sequence"/>
</dbReference>
<sequence length="71" mass="7463">MDKMMVMGGKGGVGKTTVTVNLALTLAARGYEVGIIDADIHGPDVPKMLGIEDEHPEVSVGRISPVFIPMV</sequence>
<evidence type="ECO:0000313" key="2">
    <source>
        <dbReference type="Proteomes" id="UP000248329"/>
    </source>
</evidence>
<name>A0AC61L289_9EURY</name>
<evidence type="ECO:0000313" key="1">
    <source>
        <dbReference type="EMBL" id="PXF60578.1"/>
    </source>
</evidence>
<comment type="caution">
    <text evidence="1">The sequence shown here is derived from an EMBL/GenBank/DDBJ whole genome shotgun (WGS) entry which is preliminary data.</text>
</comment>